<evidence type="ECO:0000256" key="4">
    <source>
        <dbReference type="ARBA" id="ARBA00022989"/>
    </source>
</evidence>
<evidence type="ECO:0000313" key="8">
    <source>
        <dbReference type="Proteomes" id="UP001152321"/>
    </source>
</evidence>
<feature type="transmembrane region" description="Helical" evidence="6">
    <location>
        <begin position="211"/>
        <end position="234"/>
    </location>
</feature>
<feature type="transmembrane region" description="Helical" evidence="6">
    <location>
        <begin position="157"/>
        <end position="176"/>
    </location>
</feature>
<evidence type="ECO:0000256" key="3">
    <source>
        <dbReference type="ARBA" id="ARBA00022692"/>
    </source>
</evidence>
<keyword evidence="8" id="KW-1185">Reference proteome</keyword>
<dbReference type="InterPro" id="IPR043428">
    <property type="entry name" value="LivM-like"/>
</dbReference>
<dbReference type="Proteomes" id="UP001152321">
    <property type="component" value="Unassembled WGS sequence"/>
</dbReference>
<evidence type="ECO:0000256" key="2">
    <source>
        <dbReference type="ARBA" id="ARBA00022475"/>
    </source>
</evidence>
<reference evidence="7" key="1">
    <citation type="submission" date="2022-08" db="EMBL/GenBank/DDBJ databases">
        <title>Novel Bdellovibrio Species Isolated from Svalbard: Designation Bdellovibrio svalbardensis.</title>
        <authorList>
            <person name="Mitchell R.J."/>
            <person name="Choi S.Y."/>
        </authorList>
    </citation>
    <scope>NUCLEOTIDE SEQUENCE</scope>
    <source>
        <strain evidence="7">PAP01</strain>
    </source>
</reference>
<dbReference type="InterPro" id="IPR001851">
    <property type="entry name" value="ABC_transp_permease"/>
</dbReference>
<evidence type="ECO:0000256" key="5">
    <source>
        <dbReference type="ARBA" id="ARBA00023136"/>
    </source>
</evidence>
<name>A0ABT6DEV6_9BACT</name>
<feature type="transmembrane region" description="Helical" evidence="6">
    <location>
        <begin position="57"/>
        <end position="76"/>
    </location>
</feature>
<feature type="transmembrane region" description="Helical" evidence="6">
    <location>
        <begin position="246"/>
        <end position="272"/>
    </location>
</feature>
<dbReference type="CDD" id="cd06581">
    <property type="entry name" value="TM_PBP1_LivM_like"/>
    <property type="match status" value="1"/>
</dbReference>
<comment type="caution">
    <text evidence="7">The sequence shown here is derived from an EMBL/GenBank/DDBJ whole genome shotgun (WGS) entry which is preliminary data.</text>
</comment>
<keyword evidence="3 6" id="KW-0812">Transmembrane</keyword>
<dbReference type="RefSeq" id="WP_277576846.1">
    <property type="nucleotide sequence ID" value="NZ_JANRMI010000001.1"/>
</dbReference>
<feature type="transmembrane region" description="Helical" evidence="6">
    <location>
        <begin position="120"/>
        <end position="137"/>
    </location>
</feature>
<dbReference type="EMBL" id="JANRMI010000001">
    <property type="protein sequence ID" value="MDG0815370.1"/>
    <property type="molecule type" value="Genomic_DNA"/>
</dbReference>
<evidence type="ECO:0000256" key="6">
    <source>
        <dbReference type="SAM" id="Phobius"/>
    </source>
</evidence>
<dbReference type="PANTHER" id="PTHR30482:SF10">
    <property type="entry name" value="HIGH-AFFINITY BRANCHED-CHAIN AMINO ACID TRANSPORT PROTEIN BRAE"/>
    <property type="match status" value="1"/>
</dbReference>
<feature type="transmembrane region" description="Helical" evidence="6">
    <location>
        <begin position="31"/>
        <end position="50"/>
    </location>
</feature>
<dbReference type="Pfam" id="PF02653">
    <property type="entry name" value="BPD_transp_2"/>
    <property type="match status" value="1"/>
</dbReference>
<feature type="transmembrane region" description="Helical" evidence="6">
    <location>
        <begin position="88"/>
        <end position="108"/>
    </location>
</feature>
<evidence type="ECO:0000313" key="7">
    <source>
        <dbReference type="EMBL" id="MDG0815370.1"/>
    </source>
</evidence>
<gene>
    <name evidence="7" type="ORF">NWE73_03285</name>
</gene>
<sequence length="324" mass="35219">MIKSFKNPILALIGLALVGFGFEMGFDAYIQLIILFITVNCLMSMSLNMVNGYTGQFSLGHAGFMAIGAYFSAYASTKWNFLPPNLTLVSSFIFAIGSGLVAAAAGFIVGLPSLRLKGDYLAIVTLGFGEIIRVALLNMDFLGGPRGYANIPSLGSFFSSFGFASVWLVICFFTIWRVMHSSYGRGFLSVREDEIAAESVGINTTNMKVRAFVLSSFFAGVAGALFAHFTNFINPSSFTFLTSVNAVIMVVLGGMGSMTGSIVAAIFITVLPEALRPVQELTGFDLRMVIYSLSLILVMIWRPKGIFGELEITDVWRKYVRRSA</sequence>
<evidence type="ECO:0000256" key="1">
    <source>
        <dbReference type="ARBA" id="ARBA00004651"/>
    </source>
</evidence>
<comment type="subcellular location">
    <subcellularLocation>
        <location evidence="1">Cell membrane</location>
        <topology evidence="1">Multi-pass membrane protein</topology>
    </subcellularLocation>
</comment>
<protein>
    <submittedName>
        <fullName evidence="7">Branched-chain amino acid ABC transporter permease</fullName>
    </submittedName>
</protein>
<keyword evidence="5 6" id="KW-0472">Membrane</keyword>
<feature type="transmembrane region" description="Helical" evidence="6">
    <location>
        <begin position="284"/>
        <end position="301"/>
    </location>
</feature>
<keyword evidence="2" id="KW-1003">Cell membrane</keyword>
<organism evidence="7 8">
    <name type="scientific">Bdellovibrio svalbardensis</name>
    <dbReference type="NCBI Taxonomy" id="2972972"/>
    <lineage>
        <taxon>Bacteria</taxon>
        <taxon>Pseudomonadati</taxon>
        <taxon>Bdellovibrionota</taxon>
        <taxon>Bdellovibrionia</taxon>
        <taxon>Bdellovibrionales</taxon>
        <taxon>Pseudobdellovibrionaceae</taxon>
        <taxon>Bdellovibrio</taxon>
    </lineage>
</organism>
<dbReference type="PANTHER" id="PTHR30482">
    <property type="entry name" value="HIGH-AFFINITY BRANCHED-CHAIN AMINO ACID TRANSPORT SYSTEM PERMEASE"/>
    <property type="match status" value="1"/>
</dbReference>
<keyword evidence="4 6" id="KW-1133">Transmembrane helix</keyword>
<accession>A0ABT6DEV6</accession>
<proteinExistence type="predicted"/>